<evidence type="ECO:0000256" key="3">
    <source>
        <dbReference type="ARBA" id="ARBA00022679"/>
    </source>
</evidence>
<feature type="transmembrane region" description="Helical" evidence="7">
    <location>
        <begin position="124"/>
        <end position="142"/>
    </location>
</feature>
<evidence type="ECO:0000259" key="8">
    <source>
        <dbReference type="Pfam" id="PF02397"/>
    </source>
</evidence>
<sequence length="468" mass="52239">MKAGRRASSETGFRNLIGDGMALAMGALKLADALVVLGSGLLAYALRTGQAELPDSSQYFYALLASVLLTLLVFVQLALYRSWRLAMPTMMAGRVLLGWGMVLGVLASLSFLSKTGPSFSRLWFLYWAGLGACGLISVRLVLDRALRWLHRRGIGTRRIAVLGPTERVAQVAERIRNGPWSGLEMVAVPAAINAGDLAVLPSWLEDHGVTEVWLTWPMREEALIRESVRQLGANCVHVRWIPDIFAFRMIHHGMAELAGTPLLELSVRPLSRSSRLLKACLDTSVAATLLLLASPLMLLLAAGVRLSGPGPVIFRQQRQGWDGRPFEVWKFRSMRVHDERQFPPQTARGDARVTRFGAFMRRTSLDELPQLFNVLQGRMSMVGPRPHALAHGAQYQDLVPNYLQRHRVKPGITGWAQVNGLRGETDTLEKMRKRVEFDLYYIQHWSLWLDLSIIAQTCVIVLFDRDAS</sequence>
<dbReference type="InterPro" id="IPR017475">
    <property type="entry name" value="EPS_sugar_tfrase"/>
</dbReference>
<evidence type="ECO:0000313" key="9">
    <source>
        <dbReference type="EMBL" id="ADX45027.1"/>
    </source>
</evidence>
<dbReference type="NCBIfam" id="TIGR03025">
    <property type="entry name" value="EPS_sugtrans"/>
    <property type="match status" value="1"/>
</dbReference>
<dbReference type="NCBIfam" id="TIGR03023">
    <property type="entry name" value="WcaJ_sugtrans"/>
    <property type="match status" value="1"/>
</dbReference>
<protein>
    <submittedName>
        <fullName evidence="9">Undecaprenyl-phosphate glucose phosphotransferase</fullName>
        <ecNumber evidence="9">2.7.8.6</ecNumber>
    </submittedName>
</protein>
<dbReference type="OrthoDB" id="9808602at2"/>
<feature type="transmembrane region" description="Helical" evidence="7">
    <location>
        <begin position="21"/>
        <end position="46"/>
    </location>
</feature>
<dbReference type="RefSeq" id="WP_013593566.1">
    <property type="nucleotide sequence ID" value="NC_015138.1"/>
</dbReference>
<feature type="transmembrane region" description="Helical" evidence="7">
    <location>
        <begin position="279"/>
        <end position="302"/>
    </location>
</feature>
<keyword evidence="10" id="KW-1185">Reference proteome</keyword>
<dbReference type="KEGG" id="aaa:Acav_1105"/>
<dbReference type="HOGENOM" id="CLU_024920_0_1_4"/>
<dbReference type="GeneID" id="34235384"/>
<dbReference type="PANTHER" id="PTHR30576">
    <property type="entry name" value="COLANIC BIOSYNTHESIS UDP-GLUCOSE LIPID CARRIER TRANSFERASE"/>
    <property type="match status" value="1"/>
</dbReference>
<dbReference type="Proteomes" id="UP000002482">
    <property type="component" value="Chromosome"/>
</dbReference>
<dbReference type="InterPro" id="IPR003362">
    <property type="entry name" value="Bact_transf"/>
</dbReference>
<proteinExistence type="inferred from homology"/>
<reference evidence="9" key="1">
    <citation type="submission" date="2011-02" db="EMBL/GenBank/DDBJ databases">
        <title>Complete sequence of Acidovorax avenae subsp. avenae ATCC 19860.</title>
        <authorList>
            <consortium name="US DOE Joint Genome Institute"/>
            <person name="Lucas S."/>
            <person name="Copeland A."/>
            <person name="Lapidus A."/>
            <person name="Cheng J.-F."/>
            <person name="Goodwin L."/>
            <person name="Pitluck S."/>
            <person name="Chertkov O."/>
            <person name="Held B."/>
            <person name="Detter J.C."/>
            <person name="Han C."/>
            <person name="Tapia R."/>
            <person name="Land M."/>
            <person name="Hauser L."/>
            <person name="Kyrpides N."/>
            <person name="Ivanova N."/>
            <person name="Ovchinnikova G."/>
            <person name="Pagani I."/>
            <person name="Gordon S."/>
            <person name="Woyke T."/>
        </authorList>
    </citation>
    <scope>NUCLEOTIDE SEQUENCE</scope>
    <source>
        <strain evidence="9">ATCC 19860</strain>
    </source>
</reference>
<evidence type="ECO:0000256" key="6">
    <source>
        <dbReference type="ARBA" id="ARBA00023136"/>
    </source>
</evidence>
<dbReference type="Pfam" id="PF02397">
    <property type="entry name" value="Bac_transf"/>
    <property type="match status" value="1"/>
</dbReference>
<feature type="transmembrane region" description="Helical" evidence="7">
    <location>
        <begin position="92"/>
        <end position="112"/>
    </location>
</feature>
<dbReference type="InterPro" id="IPR017473">
    <property type="entry name" value="Undecaprenyl-P_gluc_Ptfrase"/>
</dbReference>
<evidence type="ECO:0000313" key="10">
    <source>
        <dbReference type="Proteomes" id="UP000002482"/>
    </source>
</evidence>
<evidence type="ECO:0000256" key="5">
    <source>
        <dbReference type="ARBA" id="ARBA00022989"/>
    </source>
</evidence>
<evidence type="ECO:0000256" key="7">
    <source>
        <dbReference type="SAM" id="Phobius"/>
    </source>
</evidence>
<comment type="subcellular location">
    <subcellularLocation>
        <location evidence="1">Membrane</location>
        <topology evidence="1">Multi-pass membrane protein</topology>
    </subcellularLocation>
</comment>
<evidence type="ECO:0000256" key="2">
    <source>
        <dbReference type="ARBA" id="ARBA00006464"/>
    </source>
</evidence>
<keyword evidence="3 9" id="KW-0808">Transferase</keyword>
<dbReference type="PANTHER" id="PTHR30576:SF0">
    <property type="entry name" value="UNDECAPRENYL-PHOSPHATE N-ACETYLGALACTOSAMINYL 1-PHOSPHATE TRANSFERASE-RELATED"/>
    <property type="match status" value="1"/>
</dbReference>
<dbReference type="GO" id="GO:0047360">
    <property type="term" value="F:undecaprenyl-phosphate galactose phosphotransferase activity"/>
    <property type="evidence" value="ECO:0007669"/>
    <property type="project" value="UniProtKB-EC"/>
</dbReference>
<evidence type="ECO:0000256" key="1">
    <source>
        <dbReference type="ARBA" id="ARBA00004141"/>
    </source>
</evidence>
<gene>
    <name evidence="9" type="ordered locus">Acav_1105</name>
</gene>
<feature type="transmembrane region" description="Helical" evidence="7">
    <location>
        <begin position="58"/>
        <end position="80"/>
    </location>
</feature>
<dbReference type="EC" id="2.7.8.6" evidence="9"/>
<comment type="similarity">
    <text evidence="2">Belongs to the bacterial sugar transferase family.</text>
</comment>
<keyword evidence="5 7" id="KW-1133">Transmembrane helix</keyword>
<keyword evidence="6 7" id="KW-0472">Membrane</keyword>
<accession>F0QC40</accession>
<organism evidence="9 10">
    <name type="scientific">Paracidovorax avenae (strain ATCC 19860 / DSM 7227 / CCUG 15838 / JCM 20985 / LMG 2117 / NCPPB 1011)</name>
    <name type="common">Acidovorax avenae</name>
    <dbReference type="NCBI Taxonomy" id="643561"/>
    <lineage>
        <taxon>Bacteria</taxon>
        <taxon>Pseudomonadati</taxon>
        <taxon>Pseudomonadota</taxon>
        <taxon>Betaproteobacteria</taxon>
        <taxon>Burkholderiales</taxon>
        <taxon>Comamonadaceae</taxon>
        <taxon>Paracidovorax</taxon>
    </lineage>
</organism>
<dbReference type="EMBL" id="CP002521">
    <property type="protein sequence ID" value="ADX45027.1"/>
    <property type="molecule type" value="Genomic_DNA"/>
</dbReference>
<name>F0QC40_PARA1</name>
<feature type="domain" description="Bacterial sugar transferase" evidence="8">
    <location>
        <begin position="278"/>
        <end position="462"/>
    </location>
</feature>
<keyword evidence="4 7" id="KW-0812">Transmembrane</keyword>
<dbReference type="GO" id="GO:0016020">
    <property type="term" value="C:membrane"/>
    <property type="evidence" value="ECO:0007669"/>
    <property type="project" value="UniProtKB-SubCell"/>
</dbReference>
<dbReference type="Pfam" id="PF13727">
    <property type="entry name" value="CoA_binding_3"/>
    <property type="match status" value="1"/>
</dbReference>
<evidence type="ECO:0000256" key="4">
    <source>
        <dbReference type="ARBA" id="ARBA00022692"/>
    </source>
</evidence>
<dbReference type="AlphaFoldDB" id="F0QC40"/>